<keyword evidence="4" id="KW-1185">Reference proteome</keyword>
<evidence type="ECO:0000259" key="1">
    <source>
        <dbReference type="Pfam" id="PF05913"/>
    </source>
</evidence>
<dbReference type="InterPro" id="IPR029000">
    <property type="entry name" value="Cyclophilin-like_dom_sf"/>
</dbReference>
<dbReference type="Gene3D" id="2.40.100.10">
    <property type="entry name" value="Cyclophilin-like"/>
    <property type="match status" value="1"/>
</dbReference>
<dbReference type="EMBL" id="JADKNH010000009">
    <property type="protein sequence ID" value="MBF4694364.1"/>
    <property type="molecule type" value="Genomic_DNA"/>
</dbReference>
<protein>
    <submittedName>
        <fullName evidence="3">DUF871 domain-containing protein</fullName>
    </submittedName>
</protein>
<proteinExistence type="predicted"/>
<dbReference type="Gene3D" id="3.20.20.70">
    <property type="entry name" value="Aldolase class I"/>
    <property type="match status" value="1"/>
</dbReference>
<organism evidence="3 4">
    <name type="scientific">Fusibacter ferrireducens</name>
    <dbReference type="NCBI Taxonomy" id="2785058"/>
    <lineage>
        <taxon>Bacteria</taxon>
        <taxon>Bacillati</taxon>
        <taxon>Bacillota</taxon>
        <taxon>Clostridia</taxon>
        <taxon>Eubacteriales</taxon>
        <taxon>Eubacteriales Family XII. Incertae Sedis</taxon>
        <taxon>Fusibacter</taxon>
    </lineage>
</organism>
<dbReference type="InterPro" id="IPR043894">
    <property type="entry name" value="MupG_C"/>
</dbReference>
<dbReference type="Proteomes" id="UP000614200">
    <property type="component" value="Unassembled WGS sequence"/>
</dbReference>
<dbReference type="InterPro" id="IPR017853">
    <property type="entry name" value="GH"/>
</dbReference>
<dbReference type="InterPro" id="IPR043797">
    <property type="entry name" value="MupG_N"/>
</dbReference>
<dbReference type="Pfam" id="PF19200">
    <property type="entry name" value="MupG_N"/>
    <property type="match status" value="1"/>
</dbReference>
<dbReference type="RefSeq" id="WP_194702609.1">
    <property type="nucleotide sequence ID" value="NZ_JADKNH010000009.1"/>
</dbReference>
<dbReference type="InterPro" id="IPR013785">
    <property type="entry name" value="Aldolase_TIM"/>
</dbReference>
<dbReference type="PANTHER" id="PTHR38435:SF1">
    <property type="entry name" value="DUF871 DOMAIN-CONTAINING PROTEIN"/>
    <property type="match status" value="1"/>
</dbReference>
<dbReference type="Pfam" id="PF05913">
    <property type="entry name" value="MupG_C"/>
    <property type="match status" value="1"/>
</dbReference>
<evidence type="ECO:0000313" key="3">
    <source>
        <dbReference type="EMBL" id="MBF4694364.1"/>
    </source>
</evidence>
<comment type="caution">
    <text evidence="3">The sequence shown here is derived from an EMBL/GenBank/DDBJ whole genome shotgun (WGS) entry which is preliminary data.</text>
</comment>
<dbReference type="SUPFAM" id="SSF51445">
    <property type="entry name" value="(Trans)glycosidases"/>
    <property type="match status" value="1"/>
</dbReference>
<dbReference type="InterPro" id="IPR008589">
    <property type="entry name" value="MupG"/>
</dbReference>
<evidence type="ECO:0000259" key="2">
    <source>
        <dbReference type="Pfam" id="PF19200"/>
    </source>
</evidence>
<reference evidence="3 4" key="1">
    <citation type="submission" date="2020-11" db="EMBL/GenBank/DDBJ databases">
        <title>Fusibacter basophilias sp. nov.</title>
        <authorList>
            <person name="Qiu D."/>
        </authorList>
    </citation>
    <scope>NUCLEOTIDE SEQUENCE [LARGE SCALE GENOMIC DNA]</scope>
    <source>
        <strain evidence="3 4">Q10-2</strain>
    </source>
</reference>
<dbReference type="PANTHER" id="PTHR38435">
    <property type="match status" value="1"/>
</dbReference>
<sequence>MRKLGISIYPEKSSLDEMKAYIDLASENGFDRIFTCLLSVDRTQIDKIVSAFKTVNDYAAQKGMCVIADVSPSVFKDLNISYKDLSFFKEIGAHGIRLDMGFSGSEEALMTFNEQGLLIEINMSNDTHYIDTIMNYMPNKDKLIGCHNFYPHRFSGLKMSHFVACTEHFKKYGLITAAFVTSQVKDSFGPWPVTDGLPTLDCHRELPIDIQVKHYISMNGLIDDVIISNCYASEAELKAIGKLRRDLVSFEVELVDGLPEIERRIVLETLHFNRGDVSDHLIRSTQSRVKYRGYPFELINPVAIKRGDVIIESSAYGHYAGELQIALTDMPNSGKTSVVGHIRDEEHFLLDLVKPWQKFVFTNR</sequence>
<dbReference type="SUPFAM" id="SSF50891">
    <property type="entry name" value="Cyclophilin-like"/>
    <property type="match status" value="1"/>
</dbReference>
<gene>
    <name evidence="3" type="ORF">ISU02_14740</name>
</gene>
<feature type="domain" description="6-phospho-N-acetylmuramidase N-terminal" evidence="2">
    <location>
        <begin position="4"/>
        <end position="241"/>
    </location>
</feature>
<name>A0ABR9ZV88_9FIRM</name>
<evidence type="ECO:0000313" key="4">
    <source>
        <dbReference type="Proteomes" id="UP000614200"/>
    </source>
</evidence>
<feature type="domain" description="6-phospho-N-acetylmuramidase C-terminal" evidence="1">
    <location>
        <begin position="249"/>
        <end position="361"/>
    </location>
</feature>
<accession>A0ABR9ZV88</accession>